<dbReference type="CDD" id="cd00060">
    <property type="entry name" value="FHA"/>
    <property type="match status" value="1"/>
</dbReference>
<feature type="compositionally biased region" description="Basic and acidic residues" evidence="4">
    <location>
        <begin position="708"/>
        <end position="720"/>
    </location>
</feature>
<feature type="region of interest" description="Disordered" evidence="4">
    <location>
        <begin position="26"/>
        <end position="45"/>
    </location>
</feature>
<dbReference type="InterPro" id="IPR036322">
    <property type="entry name" value="WD40_repeat_dom_sf"/>
</dbReference>
<evidence type="ECO:0000256" key="3">
    <source>
        <dbReference type="PROSITE-ProRule" id="PRU00221"/>
    </source>
</evidence>
<dbReference type="SUPFAM" id="SSF50978">
    <property type="entry name" value="WD40 repeat-like"/>
    <property type="match status" value="1"/>
</dbReference>
<evidence type="ECO:0000256" key="2">
    <source>
        <dbReference type="ARBA" id="ARBA00022737"/>
    </source>
</evidence>
<dbReference type="InterPro" id="IPR001680">
    <property type="entry name" value="WD40_rpt"/>
</dbReference>
<dbReference type="EMBL" id="HBIO01031096">
    <property type="protein sequence ID" value="CAE0478979.1"/>
    <property type="molecule type" value="Transcribed_RNA"/>
</dbReference>
<dbReference type="InterPro" id="IPR000253">
    <property type="entry name" value="FHA_dom"/>
</dbReference>
<dbReference type="SMART" id="SM00240">
    <property type="entry name" value="FHA"/>
    <property type="match status" value="1"/>
</dbReference>
<dbReference type="Pfam" id="PF00400">
    <property type="entry name" value="WD40"/>
    <property type="match status" value="3"/>
</dbReference>
<dbReference type="PROSITE" id="PS00678">
    <property type="entry name" value="WD_REPEATS_1"/>
    <property type="match status" value="1"/>
</dbReference>
<dbReference type="PROSITE" id="PS50082">
    <property type="entry name" value="WD_REPEATS_2"/>
    <property type="match status" value="1"/>
</dbReference>
<feature type="domain" description="FHA" evidence="5">
    <location>
        <begin position="52"/>
        <end position="115"/>
    </location>
</feature>
<feature type="repeat" description="WD" evidence="3">
    <location>
        <begin position="406"/>
        <end position="447"/>
    </location>
</feature>
<dbReference type="SUPFAM" id="SSF49879">
    <property type="entry name" value="SMAD/FHA domain"/>
    <property type="match status" value="1"/>
</dbReference>
<keyword evidence="1 3" id="KW-0853">WD repeat</keyword>
<dbReference type="InterPro" id="IPR015943">
    <property type="entry name" value="WD40/YVTN_repeat-like_dom_sf"/>
</dbReference>
<dbReference type="AlphaFoldDB" id="A0A7S3QJ26"/>
<dbReference type="InterPro" id="IPR051858">
    <property type="entry name" value="WD_repeat_GAD-1"/>
</dbReference>
<proteinExistence type="predicted"/>
<dbReference type="Gene3D" id="2.60.200.20">
    <property type="match status" value="1"/>
</dbReference>
<dbReference type="InterPro" id="IPR008984">
    <property type="entry name" value="SMAD_FHA_dom_sf"/>
</dbReference>
<dbReference type="PANTHER" id="PTHR16017">
    <property type="entry name" value="GASTRULATION DEFECTIVE PROTEIN 1-RELATED"/>
    <property type="match status" value="1"/>
</dbReference>
<dbReference type="PROSITE" id="PS50006">
    <property type="entry name" value="FHA_DOMAIN"/>
    <property type="match status" value="1"/>
</dbReference>
<dbReference type="PANTHER" id="PTHR16017:SF0">
    <property type="entry name" value="WD REPEAT-CONTAINING PROTEIN 70"/>
    <property type="match status" value="1"/>
</dbReference>
<dbReference type="GO" id="GO:0005634">
    <property type="term" value="C:nucleus"/>
    <property type="evidence" value="ECO:0007669"/>
    <property type="project" value="TreeGrafter"/>
</dbReference>
<feature type="region of interest" description="Disordered" evidence="4">
    <location>
        <begin position="1"/>
        <end position="21"/>
    </location>
</feature>
<protein>
    <recommendedName>
        <fullName evidence="5">FHA domain-containing protein</fullName>
    </recommendedName>
</protein>
<name>A0A7S3QJ26_9STRA</name>
<feature type="region of interest" description="Disordered" evidence="4">
    <location>
        <begin position="231"/>
        <end position="262"/>
    </location>
</feature>
<reference evidence="6" key="1">
    <citation type="submission" date="2021-01" db="EMBL/GenBank/DDBJ databases">
        <authorList>
            <person name="Corre E."/>
            <person name="Pelletier E."/>
            <person name="Niang G."/>
            <person name="Scheremetjew M."/>
            <person name="Finn R."/>
            <person name="Kale V."/>
            <person name="Holt S."/>
            <person name="Cochrane G."/>
            <person name="Meng A."/>
            <person name="Brown T."/>
            <person name="Cohen L."/>
        </authorList>
    </citation>
    <scope>NUCLEOTIDE SEQUENCE</scope>
    <source>
        <strain evidence="6">MM31A-1</strain>
    </source>
</reference>
<dbReference type="InterPro" id="IPR019775">
    <property type="entry name" value="WD40_repeat_CS"/>
</dbReference>
<dbReference type="Pfam" id="PF00498">
    <property type="entry name" value="FHA"/>
    <property type="match status" value="1"/>
</dbReference>
<evidence type="ECO:0000313" key="6">
    <source>
        <dbReference type="EMBL" id="CAE0478979.1"/>
    </source>
</evidence>
<feature type="region of interest" description="Disordered" evidence="4">
    <location>
        <begin position="691"/>
        <end position="733"/>
    </location>
</feature>
<feature type="region of interest" description="Disordered" evidence="4">
    <location>
        <begin position="184"/>
        <end position="209"/>
    </location>
</feature>
<dbReference type="GO" id="GO:0035861">
    <property type="term" value="C:site of double-strand break"/>
    <property type="evidence" value="ECO:0007669"/>
    <property type="project" value="TreeGrafter"/>
</dbReference>
<accession>A0A7S3QJ26</accession>
<organism evidence="6">
    <name type="scientific">Chaetoceros debilis</name>
    <dbReference type="NCBI Taxonomy" id="122233"/>
    <lineage>
        <taxon>Eukaryota</taxon>
        <taxon>Sar</taxon>
        <taxon>Stramenopiles</taxon>
        <taxon>Ochrophyta</taxon>
        <taxon>Bacillariophyta</taxon>
        <taxon>Coscinodiscophyceae</taxon>
        <taxon>Chaetocerotophycidae</taxon>
        <taxon>Chaetocerotales</taxon>
        <taxon>Chaetocerotaceae</taxon>
        <taxon>Chaetoceros</taxon>
    </lineage>
</organism>
<feature type="compositionally biased region" description="Polar residues" evidence="4">
    <location>
        <begin position="231"/>
        <end position="250"/>
    </location>
</feature>
<evidence type="ECO:0000256" key="4">
    <source>
        <dbReference type="SAM" id="MobiDB-lite"/>
    </source>
</evidence>
<evidence type="ECO:0000259" key="5">
    <source>
        <dbReference type="PROSITE" id="PS50006"/>
    </source>
</evidence>
<dbReference type="PROSITE" id="PS50294">
    <property type="entry name" value="WD_REPEATS_REGION"/>
    <property type="match status" value="1"/>
</dbReference>
<evidence type="ECO:0000256" key="1">
    <source>
        <dbReference type="ARBA" id="ARBA00022574"/>
    </source>
</evidence>
<dbReference type="Gene3D" id="2.130.10.10">
    <property type="entry name" value="YVTN repeat-like/Quinoprotein amine dehydrogenase"/>
    <property type="match status" value="2"/>
</dbReference>
<dbReference type="SMART" id="SM00320">
    <property type="entry name" value="WD40"/>
    <property type="match status" value="5"/>
</dbReference>
<keyword evidence="2" id="KW-0677">Repeat</keyword>
<gene>
    <name evidence="6" type="ORF">CDEB00056_LOCUS23832</name>
</gene>
<sequence length="791" mass="86486">MSNLEQELSIPSDAFLPPSGSATLSNHSSSISISQGTSIHSNSHSSSKSKFILVGRQASTADIRIDHKSISRKHAVFYCMDRNNNNDGSSKTTTTHMILRDLGGKHGCLVNGNKVPANSELLIQNGDRVQFGKVREQTFTVELQLKGSDNVDDNDGDSIAVINEESTKEQTVNENQLDRASAIIEHSSDDQKQENKTDNDNDDDNDKPVLTGRAAREAEIASMMASLDQAPSYTKYNHPDPNTYTGTHIDTNTNTGTESNTNTNAASIVTKSQGSSSQEQKQVSSIAKQLKIPITSQISLSNPSTSSSPSIPTSVALDPSGSRIIVGSSDTTLRLYDFNGMDLSARPHKIVTVQDGHSIVQAVFSSTGDRMIVGTTSAQPMVLDRDGHEIIEFNKGDMYVTDMAHTDGHVAQITGVDWGFERDIVVTSSLDGSVRLWNLTKNKTKFQKLCSGKEVYRIKSSVGKRTTVTCVVMAPGGREFACGTSCGTIQIWSTLKISNRPDRVVYGVHEGKPIHSLSYSYDGRKLSSRCMGDDRVLVWDARRLSRTAKPMAVCEGLPGLYEYVNSAFSPDGKLLCAGTSIKRSAKDTFSSLKFYRIDGTKKSPMPILEVDVAKGLSIINVIWHSKINQIVASLSDGSLRVFYDSKWSIKGAKLPVAKGLRKTDDLTLLLNSRAPQGSASVLGEIKTPHSLPIFRDNTEKPTKRKREKDRQDPIKSKRPDLPGTGIKVSEGTSANMNFQQSVLTSAIAKNKNIAGKDPREELFKYSAEEKYSMGDRVLAEKTVEEEEEEMK</sequence>
<feature type="compositionally biased region" description="Basic and acidic residues" evidence="4">
    <location>
        <begin position="186"/>
        <end position="199"/>
    </location>
</feature>
<feature type="compositionally biased region" description="Low complexity" evidence="4">
    <location>
        <begin position="251"/>
        <end position="262"/>
    </location>
</feature>